<evidence type="ECO:0000256" key="1">
    <source>
        <dbReference type="ARBA" id="ARBA00004225"/>
    </source>
</evidence>
<keyword evidence="12" id="KW-1185">Reference proteome</keyword>
<dbReference type="STRING" id="269621.A0A238FAI6"/>
<dbReference type="InterPro" id="IPR050567">
    <property type="entry name" value="Mitochondrial_Carrier"/>
</dbReference>
<dbReference type="OrthoDB" id="14252at2759"/>
<dbReference type="GO" id="GO:0031966">
    <property type="term" value="C:mitochondrial membrane"/>
    <property type="evidence" value="ECO:0007669"/>
    <property type="project" value="UniProtKB-SubCell"/>
</dbReference>
<keyword evidence="7" id="KW-0496">Mitochondrion</keyword>
<name>A0A238FAI6_9BASI</name>
<feature type="repeat" description="Solcar" evidence="9">
    <location>
        <begin position="230"/>
        <end position="317"/>
    </location>
</feature>
<evidence type="ECO:0000256" key="3">
    <source>
        <dbReference type="ARBA" id="ARBA00022448"/>
    </source>
</evidence>
<evidence type="ECO:0000256" key="4">
    <source>
        <dbReference type="ARBA" id="ARBA00022692"/>
    </source>
</evidence>
<dbReference type="Proteomes" id="UP000198372">
    <property type="component" value="Unassembled WGS sequence"/>
</dbReference>
<evidence type="ECO:0000256" key="9">
    <source>
        <dbReference type="PROSITE-ProRule" id="PRU00282"/>
    </source>
</evidence>
<dbReference type="Gene3D" id="1.50.40.10">
    <property type="entry name" value="Mitochondrial carrier domain"/>
    <property type="match status" value="2"/>
</dbReference>
<dbReference type="InterPro" id="IPR018108">
    <property type="entry name" value="MCP_transmembrane"/>
</dbReference>
<keyword evidence="6" id="KW-1133">Transmembrane helix</keyword>
<accession>A0A238FAI6</accession>
<dbReference type="EMBL" id="FMSP01000003">
    <property type="protein sequence ID" value="SCV68096.1"/>
    <property type="molecule type" value="Genomic_DNA"/>
</dbReference>
<evidence type="ECO:0000313" key="11">
    <source>
        <dbReference type="EMBL" id="SCV68096.1"/>
    </source>
</evidence>
<reference evidence="12" key="1">
    <citation type="submission" date="2016-09" db="EMBL/GenBank/DDBJ databases">
        <authorList>
            <person name="Jeantristanb JTB J.-T."/>
            <person name="Ricardo R."/>
        </authorList>
    </citation>
    <scope>NUCLEOTIDE SEQUENCE [LARGE SCALE GENOMIC DNA]</scope>
</reference>
<protein>
    <submittedName>
        <fullName evidence="11">BQ2448_217 protein</fullName>
    </submittedName>
</protein>
<dbReference type="GO" id="GO:0000064">
    <property type="term" value="F:L-ornithine transmembrane transporter activity"/>
    <property type="evidence" value="ECO:0007669"/>
    <property type="project" value="TreeGrafter"/>
</dbReference>
<comment type="similarity">
    <text evidence="2 10">Belongs to the mitochondrial carrier (TC 2.A.29) family.</text>
</comment>
<sequence>MTEVRRRSSGELVARQPSTLTSLIAGSAGGMAQVLVGQPLDTIKTRAQTAPRGTFKGPFDIAVQTIRKEGILALYKGMASPLIGVAGVNSLLFGANQQARKLVSPYPNLSLTQVAVAGAMAGAAQSILASPVEMFKVRMQAQYGPNPKRLREIVGEMHQQWGWKRGIMRGYWVSKHVFESEIGVHLLMRTWWLSRHQITVLREIPAYGGFYLGYEYSKRSFQASLHTTELPVWATLTSGAIGGIAYWTACYPLDVVKSRIQLQDQPPRGFNYIFTTFAKIQREEGASAFVRGITPTYVRAVPAAASTFVAFEIVSSFLQNHTTL</sequence>
<keyword evidence="8 9" id="KW-0472">Membrane</keyword>
<evidence type="ECO:0000256" key="7">
    <source>
        <dbReference type="ARBA" id="ARBA00023128"/>
    </source>
</evidence>
<comment type="subcellular location">
    <subcellularLocation>
        <location evidence="1">Mitochondrion membrane</location>
        <topology evidence="1">Multi-pass membrane protein</topology>
    </subcellularLocation>
</comment>
<keyword evidence="4 9" id="KW-0812">Transmembrane</keyword>
<dbReference type="SUPFAM" id="SSF103506">
    <property type="entry name" value="Mitochondrial carrier"/>
    <property type="match status" value="1"/>
</dbReference>
<dbReference type="Pfam" id="PF00153">
    <property type="entry name" value="Mito_carr"/>
    <property type="match status" value="3"/>
</dbReference>
<organism evidence="11 12">
    <name type="scientific">Microbotryum intermedium</name>
    <dbReference type="NCBI Taxonomy" id="269621"/>
    <lineage>
        <taxon>Eukaryota</taxon>
        <taxon>Fungi</taxon>
        <taxon>Dikarya</taxon>
        <taxon>Basidiomycota</taxon>
        <taxon>Pucciniomycotina</taxon>
        <taxon>Microbotryomycetes</taxon>
        <taxon>Microbotryales</taxon>
        <taxon>Microbotryaceae</taxon>
        <taxon>Microbotryum</taxon>
    </lineage>
</organism>
<evidence type="ECO:0000313" key="12">
    <source>
        <dbReference type="Proteomes" id="UP000198372"/>
    </source>
</evidence>
<keyword evidence="3 10" id="KW-0813">Transport</keyword>
<dbReference type="GO" id="GO:1990575">
    <property type="term" value="P:mitochondrial L-ornithine transmembrane transport"/>
    <property type="evidence" value="ECO:0007669"/>
    <property type="project" value="TreeGrafter"/>
</dbReference>
<evidence type="ECO:0000256" key="10">
    <source>
        <dbReference type="RuleBase" id="RU000488"/>
    </source>
</evidence>
<gene>
    <name evidence="11" type="ORF">BQ2448_217</name>
</gene>
<dbReference type="PANTHER" id="PTHR45624:SF45">
    <property type="entry name" value="MITOCHONDRIAL CARRIER"/>
    <property type="match status" value="1"/>
</dbReference>
<evidence type="ECO:0000256" key="6">
    <source>
        <dbReference type="ARBA" id="ARBA00022989"/>
    </source>
</evidence>
<dbReference type="InterPro" id="IPR023395">
    <property type="entry name" value="MCP_dom_sf"/>
</dbReference>
<dbReference type="PANTHER" id="PTHR45624">
    <property type="entry name" value="MITOCHONDRIAL BASIC AMINO ACIDS TRANSPORTER-RELATED"/>
    <property type="match status" value="1"/>
</dbReference>
<evidence type="ECO:0000256" key="2">
    <source>
        <dbReference type="ARBA" id="ARBA00006375"/>
    </source>
</evidence>
<keyword evidence="5" id="KW-0677">Repeat</keyword>
<evidence type="ECO:0000256" key="5">
    <source>
        <dbReference type="ARBA" id="ARBA00022737"/>
    </source>
</evidence>
<feature type="repeat" description="Solcar" evidence="9">
    <location>
        <begin position="17"/>
        <end position="102"/>
    </location>
</feature>
<dbReference type="PROSITE" id="PS50920">
    <property type="entry name" value="SOLCAR"/>
    <property type="match status" value="2"/>
</dbReference>
<evidence type="ECO:0000256" key="8">
    <source>
        <dbReference type="ARBA" id="ARBA00023136"/>
    </source>
</evidence>
<dbReference type="AlphaFoldDB" id="A0A238FAI6"/>
<proteinExistence type="inferred from homology"/>